<organism evidence="1 2">
    <name type="scientific">Haematococcus lacustris</name>
    <name type="common">Green alga</name>
    <name type="synonym">Haematococcus pluvialis</name>
    <dbReference type="NCBI Taxonomy" id="44745"/>
    <lineage>
        <taxon>Eukaryota</taxon>
        <taxon>Viridiplantae</taxon>
        <taxon>Chlorophyta</taxon>
        <taxon>core chlorophytes</taxon>
        <taxon>Chlorophyceae</taxon>
        <taxon>CS clade</taxon>
        <taxon>Chlamydomonadales</taxon>
        <taxon>Haematococcaceae</taxon>
        <taxon>Haematococcus</taxon>
    </lineage>
</organism>
<gene>
    <name evidence="1" type="ORF">HaLaN_11396</name>
</gene>
<evidence type="ECO:0000313" key="1">
    <source>
        <dbReference type="EMBL" id="GFH15208.1"/>
    </source>
</evidence>
<protein>
    <submittedName>
        <fullName evidence="1">Uncharacterized protein</fullName>
    </submittedName>
</protein>
<feature type="non-terminal residue" evidence="1">
    <location>
        <position position="1"/>
    </location>
</feature>
<keyword evidence="2" id="KW-1185">Reference proteome</keyword>
<dbReference type="AlphaFoldDB" id="A0A699Z7R5"/>
<reference evidence="1 2" key="1">
    <citation type="submission" date="2020-02" db="EMBL/GenBank/DDBJ databases">
        <title>Draft genome sequence of Haematococcus lacustris strain NIES-144.</title>
        <authorList>
            <person name="Morimoto D."/>
            <person name="Nakagawa S."/>
            <person name="Yoshida T."/>
            <person name="Sawayama S."/>
        </authorList>
    </citation>
    <scope>NUCLEOTIDE SEQUENCE [LARGE SCALE GENOMIC DNA]</scope>
    <source>
        <strain evidence="1 2">NIES-144</strain>
    </source>
</reference>
<name>A0A699Z7R5_HAELA</name>
<dbReference type="EMBL" id="BLLF01000820">
    <property type="protein sequence ID" value="GFH15208.1"/>
    <property type="molecule type" value="Genomic_DNA"/>
</dbReference>
<sequence length="135" mass="14714">MRGRDLAFALVAVARCSDEGASFELASATLELLDGWRRKLARAWDSLMRQPLIDVAECNYPQSNILPPAPDSHLHQGPGCGVGGVSGPHVNYVVHSWLVNYVMDITSAPLRLPALRLDGDLMHPPLRYDGVAQSL</sequence>
<comment type="caution">
    <text evidence="1">The sequence shown here is derived from an EMBL/GenBank/DDBJ whole genome shotgun (WGS) entry which is preliminary data.</text>
</comment>
<accession>A0A699Z7R5</accession>
<dbReference type="Proteomes" id="UP000485058">
    <property type="component" value="Unassembled WGS sequence"/>
</dbReference>
<evidence type="ECO:0000313" key="2">
    <source>
        <dbReference type="Proteomes" id="UP000485058"/>
    </source>
</evidence>
<proteinExistence type="predicted"/>